<dbReference type="Pfam" id="PF13558">
    <property type="entry name" value="SbcC_Walker_B"/>
    <property type="match status" value="1"/>
</dbReference>
<dbReference type="Pfam" id="PF13555">
    <property type="entry name" value="AAA_29"/>
    <property type="match status" value="1"/>
</dbReference>
<dbReference type="Gene3D" id="3.40.50.300">
    <property type="entry name" value="P-loop containing nucleotide triphosphate hydrolases"/>
    <property type="match status" value="1"/>
</dbReference>
<comment type="caution">
    <text evidence="1">The sequence shown here is derived from an EMBL/GenBank/DDBJ whole genome shotgun (WGS) entry which is preliminary data.</text>
</comment>
<dbReference type="SUPFAM" id="SSF52540">
    <property type="entry name" value="P-loop containing nucleoside triphosphate hydrolases"/>
    <property type="match status" value="1"/>
</dbReference>
<dbReference type="GO" id="GO:0006302">
    <property type="term" value="P:double-strand break repair"/>
    <property type="evidence" value="ECO:0007669"/>
    <property type="project" value="TreeGrafter"/>
</dbReference>
<dbReference type="PANTHER" id="PTHR32182">
    <property type="entry name" value="DNA REPLICATION AND REPAIR PROTEIN RECF"/>
    <property type="match status" value="1"/>
</dbReference>
<protein>
    <submittedName>
        <fullName evidence="1">Uncharacterized protein</fullName>
    </submittedName>
</protein>
<evidence type="ECO:0000313" key="1">
    <source>
        <dbReference type="EMBL" id="RMC98538.1"/>
    </source>
</evidence>
<dbReference type="InterPro" id="IPR027417">
    <property type="entry name" value="P-loop_NTPase"/>
</dbReference>
<dbReference type="Proteomes" id="UP000274139">
    <property type="component" value="Unassembled WGS sequence"/>
</dbReference>
<dbReference type="EMBL" id="RFAR01000036">
    <property type="protein sequence ID" value="RMC98538.1"/>
    <property type="molecule type" value="Genomic_DNA"/>
</dbReference>
<evidence type="ECO:0000313" key="2">
    <source>
        <dbReference type="Proteomes" id="UP000274139"/>
    </source>
</evidence>
<reference evidence="1 2" key="1">
    <citation type="submission" date="2018-10" db="EMBL/GenBank/DDBJ databases">
        <title>Draft genome sequence of Aquitalea MWU14-2217 isolated from a wild cranberry bog in Provincetown, Massachusetts.</title>
        <authorList>
            <person name="Ebadzadsahrai G."/>
            <person name="Soby S."/>
        </authorList>
    </citation>
    <scope>NUCLEOTIDE SEQUENCE [LARGE SCALE GENOMIC DNA]</scope>
    <source>
        <strain evidence="1 2">MWU14-2217</strain>
    </source>
</reference>
<name>A0A454JIX5_9NEIS</name>
<accession>A0A454JIX5</accession>
<dbReference type="GO" id="GO:0000731">
    <property type="term" value="P:DNA synthesis involved in DNA repair"/>
    <property type="evidence" value="ECO:0007669"/>
    <property type="project" value="TreeGrafter"/>
</dbReference>
<sequence>MTVKKLNRVVLIQYFLYEAIELDLSGHVAFLGQNGSGKTSILDAIQIAMLGAHGNYLAFNTQSVSTTGGGKRNPRSIRDYCLGVVDDTGGGGATDRKRDESITYITLVFEDDQTREPVTIGACIRAVATDSNHELLGLYVLNGISLSCSDHLEMSDEGEVPLLFNDFTTRARKRCDAAGRTPFFTNQPTKYIHEMIHALQPKAKSIDVREYLKVFNKSVLLRNIESVDSFVRDYVVEPQTIDRRRARQQIEMFKQLNQLLHQVEEQIAMLGVIDDAYAKVARYRSREASIQALAAEYDFKDSQDRANALKSAILQASHRRRSHKRDSINHLHKVKNTAKAWENAVKALHGAPGADAAEAYAQQLILNQNTFAMCLRRLDKDVSAVASVVNTIATSKLLPDQLRLATEIDRGLAHCATQLEQKLVSGLDETMAKALNFLLDQIMPWKVALKEASSAVETATANLRTITGQVNNADKDGAPISGAVAAVINYLQQHGIEAEPVCNLVQVSDVRWQPAIESFLSTNREALVVANGQEREAVRLIRSMPDRDNPYSAKVVQSNHLRCQVWDEMDDALVGNLLTGSHPVALAYLRALMGQLRCVETEEELERYSRALTVDGMLSSNFTTSRLRLVPIEKLQMGKRMTFAEKEALRHALLEQLEIESKAKERLAKIQDVLNRIRLLGDLQEKSSRITDEVQQALAEQTTILDVQTKIESIDTHEHDPLRQRVNELFSAMETARTEESNNRVRLSEAEADLRRLFPQLQFVRKERNEKEAAFTAARAIPGVDEDVISRVRSDIESSHPGGVHKDRMEGCKRRIEIADRDANEAFATALMQFQSYLDRHGVALGDELKDWRLALAWVRDEEKRLKETELVERKEEVRQARIAAEEAFRNDVAVRIRESIEQMHTTISDINKTLNACPPFSNGERYRFVVRSAEAHRAIHDYIINVGKGNEQDMFSLGETGHEVIMQLLDDTGQDGKTGFNPLDDYRTLFTFDLMIDREGKKSIPLSRRIGVGSNGEHRTPFYVIAGAAMAAAYRIDAGKHSTGAGLMLLDEAFHGMDQQNALSAARFLDTIGLQMIMAAPEADHSKLAPTLDTIFEITRFDMDVFVEQTKIKEPAKTLLMSDMPSEHPDLLTNMIASLEAGTA</sequence>
<proteinExistence type="predicted"/>
<keyword evidence="2" id="KW-1185">Reference proteome</keyword>
<dbReference type="PANTHER" id="PTHR32182:SF0">
    <property type="entry name" value="DNA REPLICATION AND REPAIR PROTEIN RECF"/>
    <property type="match status" value="1"/>
</dbReference>
<dbReference type="AlphaFoldDB" id="A0A454JIX5"/>
<organism evidence="1 2">
    <name type="scientific">Aquitalea palustris</name>
    <dbReference type="NCBI Taxonomy" id="2480983"/>
    <lineage>
        <taxon>Bacteria</taxon>
        <taxon>Pseudomonadati</taxon>
        <taxon>Pseudomonadota</taxon>
        <taxon>Betaproteobacteria</taxon>
        <taxon>Neisseriales</taxon>
        <taxon>Chromobacteriaceae</taxon>
        <taxon>Aquitalea</taxon>
    </lineage>
</organism>
<gene>
    <name evidence="1" type="ORF">EAY64_09210</name>
</gene>